<protein>
    <submittedName>
        <fullName evidence="1">Uncharacterized protein</fullName>
    </submittedName>
</protein>
<reference evidence="1 2" key="1">
    <citation type="submission" date="2014-04" db="EMBL/GenBank/DDBJ databases">
        <authorList>
            <consortium name="DOE Joint Genome Institute"/>
            <person name="Kuo A."/>
            <person name="Kohler A."/>
            <person name="Jargeat P."/>
            <person name="Nagy L.G."/>
            <person name="Floudas D."/>
            <person name="Copeland A."/>
            <person name="Barry K.W."/>
            <person name="Cichocki N."/>
            <person name="Veneault-Fourrey C."/>
            <person name="LaButti K."/>
            <person name="Lindquist E.A."/>
            <person name="Lipzen A."/>
            <person name="Lundell T."/>
            <person name="Morin E."/>
            <person name="Murat C."/>
            <person name="Sun H."/>
            <person name="Tunlid A."/>
            <person name="Henrissat B."/>
            <person name="Grigoriev I.V."/>
            <person name="Hibbett D.S."/>
            <person name="Martin F."/>
            <person name="Nordberg H.P."/>
            <person name="Cantor M.N."/>
            <person name="Hua S.X."/>
        </authorList>
    </citation>
    <scope>NUCLEOTIDE SEQUENCE [LARGE SCALE GENOMIC DNA]</scope>
    <source>
        <strain evidence="1 2">Ve08.2h10</strain>
    </source>
</reference>
<dbReference type="HOGENOM" id="CLU_1587027_0_0_1"/>
<dbReference type="Proteomes" id="UP000054538">
    <property type="component" value="Unassembled WGS sequence"/>
</dbReference>
<accession>A0A0D0DQ40</accession>
<keyword evidence="2" id="KW-1185">Reference proteome</keyword>
<dbReference type="EMBL" id="KN825823">
    <property type="protein sequence ID" value="KIK81305.1"/>
    <property type="molecule type" value="Genomic_DNA"/>
</dbReference>
<proteinExistence type="predicted"/>
<gene>
    <name evidence="1" type="ORF">PAXRUDRAFT_195024</name>
</gene>
<evidence type="ECO:0000313" key="1">
    <source>
        <dbReference type="EMBL" id="KIK81305.1"/>
    </source>
</evidence>
<dbReference type="InParanoid" id="A0A0D0DQ40"/>
<dbReference type="AlphaFoldDB" id="A0A0D0DQ40"/>
<name>A0A0D0DQ40_9AGAM</name>
<organism evidence="1 2">
    <name type="scientific">Paxillus rubicundulus Ve08.2h10</name>
    <dbReference type="NCBI Taxonomy" id="930991"/>
    <lineage>
        <taxon>Eukaryota</taxon>
        <taxon>Fungi</taxon>
        <taxon>Dikarya</taxon>
        <taxon>Basidiomycota</taxon>
        <taxon>Agaricomycotina</taxon>
        <taxon>Agaricomycetes</taxon>
        <taxon>Agaricomycetidae</taxon>
        <taxon>Boletales</taxon>
        <taxon>Paxilineae</taxon>
        <taxon>Paxillaceae</taxon>
        <taxon>Paxillus</taxon>
    </lineage>
</organism>
<sequence>MIQCSLASGVLEVHSMSFPQFGPWQSRFKHLVNILPTLTTFRPSAASLLHSASLSILYHLLGNSGWYAWIFLSSLPTYQSFPFVHSADELVGSITIIQPPAQLSVLWLRHEDPQYLVCVHKRTCWAVHLLSHLSGCPSPKVGAGPCGGSHVQYDKGQEKKAEGVVSNL</sequence>
<reference evidence="2" key="2">
    <citation type="submission" date="2015-01" db="EMBL/GenBank/DDBJ databases">
        <title>Evolutionary Origins and Diversification of the Mycorrhizal Mutualists.</title>
        <authorList>
            <consortium name="DOE Joint Genome Institute"/>
            <consortium name="Mycorrhizal Genomics Consortium"/>
            <person name="Kohler A."/>
            <person name="Kuo A."/>
            <person name="Nagy L.G."/>
            <person name="Floudas D."/>
            <person name="Copeland A."/>
            <person name="Barry K.W."/>
            <person name="Cichocki N."/>
            <person name="Veneault-Fourrey C."/>
            <person name="LaButti K."/>
            <person name="Lindquist E.A."/>
            <person name="Lipzen A."/>
            <person name="Lundell T."/>
            <person name="Morin E."/>
            <person name="Murat C."/>
            <person name="Riley R."/>
            <person name="Ohm R."/>
            <person name="Sun H."/>
            <person name="Tunlid A."/>
            <person name="Henrissat B."/>
            <person name="Grigoriev I.V."/>
            <person name="Hibbett D.S."/>
            <person name="Martin F."/>
        </authorList>
    </citation>
    <scope>NUCLEOTIDE SEQUENCE [LARGE SCALE GENOMIC DNA]</scope>
    <source>
        <strain evidence="2">Ve08.2h10</strain>
    </source>
</reference>
<evidence type="ECO:0000313" key="2">
    <source>
        <dbReference type="Proteomes" id="UP000054538"/>
    </source>
</evidence>